<evidence type="ECO:0000256" key="1">
    <source>
        <dbReference type="SAM" id="MobiDB-lite"/>
    </source>
</evidence>
<evidence type="ECO:0000313" key="3">
    <source>
        <dbReference type="Proteomes" id="UP000479710"/>
    </source>
</evidence>
<dbReference type="Proteomes" id="UP000479710">
    <property type="component" value="Unassembled WGS sequence"/>
</dbReference>
<evidence type="ECO:0000313" key="2">
    <source>
        <dbReference type="EMBL" id="KAF0922356.1"/>
    </source>
</evidence>
<proteinExistence type="predicted"/>
<name>A0A6G1ECP2_9ORYZ</name>
<feature type="region of interest" description="Disordered" evidence="1">
    <location>
        <begin position="1"/>
        <end position="30"/>
    </location>
</feature>
<feature type="compositionally biased region" description="Basic and acidic residues" evidence="1">
    <location>
        <begin position="7"/>
        <end position="16"/>
    </location>
</feature>
<reference evidence="2 3" key="1">
    <citation type="submission" date="2019-11" db="EMBL/GenBank/DDBJ databases">
        <title>Whole genome sequence of Oryza granulata.</title>
        <authorList>
            <person name="Li W."/>
        </authorList>
    </citation>
    <scope>NUCLEOTIDE SEQUENCE [LARGE SCALE GENOMIC DNA]</scope>
    <source>
        <strain evidence="3">cv. Menghai</strain>
        <tissue evidence="2">Leaf</tissue>
    </source>
</reference>
<keyword evidence="3" id="KW-1185">Reference proteome</keyword>
<accession>A0A6G1ECP2</accession>
<sequence length="64" mass="6900">MARQTARRLDGARAAEDELAPSAKEDNETPTLVVLDCQDAGAEEQFAAEDAGQGQYLEQVMCTI</sequence>
<dbReference type="AlphaFoldDB" id="A0A6G1ECP2"/>
<gene>
    <name evidence="2" type="ORF">E2562_032597</name>
</gene>
<dbReference type="EMBL" id="SPHZ02000004">
    <property type="protein sequence ID" value="KAF0922356.1"/>
    <property type="molecule type" value="Genomic_DNA"/>
</dbReference>
<comment type="caution">
    <text evidence="2">The sequence shown here is derived from an EMBL/GenBank/DDBJ whole genome shotgun (WGS) entry which is preliminary data.</text>
</comment>
<organism evidence="2 3">
    <name type="scientific">Oryza meyeriana var. granulata</name>
    <dbReference type="NCBI Taxonomy" id="110450"/>
    <lineage>
        <taxon>Eukaryota</taxon>
        <taxon>Viridiplantae</taxon>
        <taxon>Streptophyta</taxon>
        <taxon>Embryophyta</taxon>
        <taxon>Tracheophyta</taxon>
        <taxon>Spermatophyta</taxon>
        <taxon>Magnoliopsida</taxon>
        <taxon>Liliopsida</taxon>
        <taxon>Poales</taxon>
        <taxon>Poaceae</taxon>
        <taxon>BOP clade</taxon>
        <taxon>Oryzoideae</taxon>
        <taxon>Oryzeae</taxon>
        <taxon>Oryzinae</taxon>
        <taxon>Oryza</taxon>
        <taxon>Oryza meyeriana</taxon>
    </lineage>
</organism>
<protein>
    <submittedName>
        <fullName evidence="2">Uncharacterized protein</fullName>
    </submittedName>
</protein>